<dbReference type="Pfam" id="PF21821">
    <property type="entry name" value="Dit_like"/>
    <property type="match status" value="1"/>
</dbReference>
<accession>A0A1T4QVQ9</accession>
<reference evidence="2 3" key="1">
    <citation type="submission" date="2017-02" db="EMBL/GenBank/DDBJ databases">
        <authorList>
            <person name="Peterson S.W."/>
        </authorList>
    </citation>
    <scope>NUCLEOTIDE SEQUENCE [LARGE SCALE GENOMIC DNA]</scope>
    <source>
        <strain evidence="2 3">ATCC 700028</strain>
    </source>
</reference>
<sequence>MILDSLGGLFNNSVDNTLQGIKDYLTNRADTINTNWKREEVSFERKITLIEGVNIDLAHSVNLNNNSTTADHTLDSNSVISEGRILSPATFSLECKLTGADHKERYNRLLKLNNDTSKLVSLMFDGEVISNLAITNISKQITNVTFSSLTISFKKYKFVKIAQIPAPAMKKIISKTNESKGGKLKTDKVVLLTKEQIEAGKKYDEMQNKAKYYATTPNIVKVTIAPSLVKGFDQYSFLTKPNNIPQIGAR</sequence>
<evidence type="ECO:0000259" key="1">
    <source>
        <dbReference type="Pfam" id="PF21821"/>
    </source>
</evidence>
<feature type="domain" description="Dit-like phage tail protein N-terminal" evidence="1">
    <location>
        <begin position="56"/>
        <end position="164"/>
    </location>
</feature>
<dbReference type="Proteomes" id="UP000191153">
    <property type="component" value="Unassembled WGS sequence"/>
</dbReference>
<evidence type="ECO:0000313" key="3">
    <source>
        <dbReference type="Proteomes" id="UP000191153"/>
    </source>
</evidence>
<dbReference type="EMBL" id="FUWX01000033">
    <property type="protein sequence ID" value="SKA07813.1"/>
    <property type="molecule type" value="Genomic_DNA"/>
</dbReference>
<dbReference type="RefSeq" id="WP_078694889.1">
    <property type="nucleotide sequence ID" value="NZ_FUWX01000033.1"/>
</dbReference>
<organism evidence="2 3">
    <name type="scientific">Cetobacterium ceti</name>
    <dbReference type="NCBI Taxonomy" id="180163"/>
    <lineage>
        <taxon>Bacteria</taxon>
        <taxon>Fusobacteriati</taxon>
        <taxon>Fusobacteriota</taxon>
        <taxon>Fusobacteriia</taxon>
        <taxon>Fusobacteriales</taxon>
        <taxon>Fusobacteriaceae</taxon>
        <taxon>Cetobacterium</taxon>
    </lineage>
</organism>
<evidence type="ECO:0000313" key="2">
    <source>
        <dbReference type="EMBL" id="SKA07813.1"/>
    </source>
</evidence>
<keyword evidence="3" id="KW-1185">Reference proteome</keyword>
<dbReference type="AlphaFoldDB" id="A0A1T4QVQ9"/>
<dbReference type="InterPro" id="IPR048494">
    <property type="entry name" value="Dit-like_N"/>
</dbReference>
<proteinExistence type="predicted"/>
<dbReference type="STRING" id="180163.SAMN02745174_02468"/>
<gene>
    <name evidence="2" type="ORF">SAMN02745174_02468</name>
</gene>
<name>A0A1T4QVQ9_9FUSO</name>
<protein>
    <recommendedName>
        <fullName evidence="1">Dit-like phage tail protein N-terminal domain-containing protein</fullName>
    </recommendedName>
</protein>